<sequence>MLSGLLELLAIEWEHYKRDMPDGDCLSQDMCLLSTTYLYWLFKHAGLGGWEPMEGVGQDEQGDDNPGGMVAVDGRWYSHNWLAHHSGAILDLTADQFGHDQIILSSTSDPRYHANRPPAYAMERLQSCKLGKEWLEFQLDDGDSMKILGPILTALRPGWTSELSPQAYP</sequence>
<protein>
    <submittedName>
        <fullName evidence="1">Uncharacterized protein</fullName>
    </submittedName>
</protein>
<gene>
    <name evidence="1" type="ORF">PLA107_032245</name>
</gene>
<dbReference type="AlphaFoldDB" id="A0AAD0PW94"/>
<proteinExistence type="predicted"/>
<geneLocation type="plasmid" evidence="2">
    <name>pmppla107</name>
</geneLocation>
<name>A0AAD0PW94_PSEAV</name>
<accession>A0AAD0PW94</accession>
<evidence type="ECO:0000313" key="2">
    <source>
        <dbReference type="Proteomes" id="UP000006426"/>
    </source>
</evidence>
<dbReference type="Proteomes" id="UP000006426">
    <property type="component" value="Plasmid pmppla107"/>
</dbReference>
<reference evidence="1 2" key="1">
    <citation type="journal article" date="2011" name="PLoS Pathog.">
        <title>Dynamic evolution of pathogenicity revealed by sequencing and comparative genomics of 19 Pseudomonas syringae isolates.</title>
        <authorList>
            <person name="Baltrus D.A."/>
            <person name="Nishimura M.T."/>
            <person name="Romanchuk A."/>
            <person name="Chang J.H."/>
            <person name="Mukhtar M.S."/>
            <person name="Cherkis K."/>
            <person name="Roach J."/>
            <person name="Grant S.R."/>
            <person name="Jones C.D."/>
            <person name="Dangl J.L."/>
        </authorList>
    </citation>
    <scope>NUCLEOTIDE SEQUENCE [LARGE SCALE GENOMIC DNA]</scope>
    <source>
        <strain evidence="1 2">M301315</strain>
    </source>
</reference>
<organism evidence="1 2">
    <name type="scientific">Pseudomonas amygdali pv. lachrymans str. M301315</name>
    <dbReference type="NCBI Taxonomy" id="629260"/>
    <lineage>
        <taxon>Bacteria</taxon>
        <taxon>Pseudomonadati</taxon>
        <taxon>Pseudomonadota</taxon>
        <taxon>Gammaproteobacteria</taxon>
        <taxon>Pseudomonadales</taxon>
        <taxon>Pseudomonadaceae</taxon>
        <taxon>Pseudomonas</taxon>
        <taxon>Pseudomonas amygdali</taxon>
    </lineage>
</organism>
<keyword evidence="1" id="KW-0614">Plasmid</keyword>
<evidence type="ECO:0000313" key="1">
    <source>
        <dbReference type="EMBL" id="AXH59898.1"/>
    </source>
</evidence>
<dbReference type="EMBL" id="CP031226">
    <property type="protein sequence ID" value="AXH59898.1"/>
    <property type="molecule type" value="Genomic_DNA"/>
</dbReference>